<proteinExistence type="predicted"/>
<dbReference type="PROSITE" id="PS51186">
    <property type="entry name" value="GNAT"/>
    <property type="match status" value="1"/>
</dbReference>
<dbReference type="PANTHER" id="PTHR43415:SF3">
    <property type="entry name" value="GNAT-FAMILY ACETYLTRANSFERASE"/>
    <property type="match status" value="1"/>
</dbReference>
<dbReference type="GO" id="GO:0016747">
    <property type="term" value="F:acyltransferase activity, transferring groups other than amino-acyl groups"/>
    <property type="evidence" value="ECO:0007669"/>
    <property type="project" value="InterPro"/>
</dbReference>
<dbReference type="PANTHER" id="PTHR43415">
    <property type="entry name" value="SPERMIDINE N(1)-ACETYLTRANSFERASE"/>
    <property type="match status" value="1"/>
</dbReference>
<accession>A0A9D2HWH6</accession>
<evidence type="ECO:0000259" key="1">
    <source>
        <dbReference type="PROSITE" id="PS51186"/>
    </source>
</evidence>
<dbReference type="EMBL" id="DWZI01000059">
    <property type="protein sequence ID" value="HJA86800.1"/>
    <property type="molecule type" value="Genomic_DNA"/>
</dbReference>
<feature type="domain" description="N-acetyltransferase" evidence="1">
    <location>
        <begin position="12"/>
        <end position="177"/>
    </location>
</feature>
<dbReference type="Gene3D" id="3.40.630.30">
    <property type="match status" value="1"/>
</dbReference>
<dbReference type="CDD" id="cd04301">
    <property type="entry name" value="NAT_SF"/>
    <property type="match status" value="1"/>
</dbReference>
<dbReference type="Proteomes" id="UP000823862">
    <property type="component" value="Unassembled WGS sequence"/>
</dbReference>
<gene>
    <name evidence="2" type="ORF">H9950_11555</name>
</gene>
<evidence type="ECO:0000313" key="2">
    <source>
        <dbReference type="EMBL" id="HJA86800.1"/>
    </source>
</evidence>
<sequence length="179" mass="20847">MKEHLFLQGRHLDLRAVEPEDLDFMYDVENDPDCWNVSDLTAPYSRFALRQYIESTQCDVYADRQLRLMAVERATGLVVGTVDISDFSPRHARGEVGILIRHGHRRQGYAREALELLCDYAFRFLSFHQLVARIPSDHEASLHLFRSCGFVKCGLLKEWWHVGNTFKDVVLMQRLAHQK</sequence>
<dbReference type="Pfam" id="PF13302">
    <property type="entry name" value="Acetyltransf_3"/>
    <property type="match status" value="1"/>
</dbReference>
<organism evidence="2 3">
    <name type="scientific">Candidatus Bacteroides avicola</name>
    <dbReference type="NCBI Taxonomy" id="2838468"/>
    <lineage>
        <taxon>Bacteria</taxon>
        <taxon>Pseudomonadati</taxon>
        <taxon>Bacteroidota</taxon>
        <taxon>Bacteroidia</taxon>
        <taxon>Bacteroidales</taxon>
        <taxon>Bacteroidaceae</taxon>
        <taxon>Bacteroides</taxon>
    </lineage>
</organism>
<protein>
    <submittedName>
        <fullName evidence="2">GNAT family N-acetyltransferase</fullName>
    </submittedName>
</protein>
<dbReference type="InterPro" id="IPR016181">
    <property type="entry name" value="Acyl_CoA_acyltransferase"/>
</dbReference>
<dbReference type="InterPro" id="IPR000182">
    <property type="entry name" value="GNAT_dom"/>
</dbReference>
<dbReference type="AlphaFoldDB" id="A0A9D2HWH6"/>
<name>A0A9D2HWH6_9BACE</name>
<dbReference type="SUPFAM" id="SSF55729">
    <property type="entry name" value="Acyl-CoA N-acyltransferases (Nat)"/>
    <property type="match status" value="1"/>
</dbReference>
<reference evidence="2" key="2">
    <citation type="submission" date="2021-04" db="EMBL/GenBank/DDBJ databases">
        <authorList>
            <person name="Gilroy R."/>
        </authorList>
    </citation>
    <scope>NUCLEOTIDE SEQUENCE</scope>
    <source>
        <strain evidence="2">ChiHjej12B11-9795</strain>
    </source>
</reference>
<reference evidence="2" key="1">
    <citation type="journal article" date="2021" name="PeerJ">
        <title>Extensive microbial diversity within the chicken gut microbiome revealed by metagenomics and culture.</title>
        <authorList>
            <person name="Gilroy R."/>
            <person name="Ravi A."/>
            <person name="Getino M."/>
            <person name="Pursley I."/>
            <person name="Horton D.L."/>
            <person name="Alikhan N.F."/>
            <person name="Baker D."/>
            <person name="Gharbi K."/>
            <person name="Hall N."/>
            <person name="Watson M."/>
            <person name="Adriaenssens E.M."/>
            <person name="Foster-Nyarko E."/>
            <person name="Jarju S."/>
            <person name="Secka A."/>
            <person name="Antonio M."/>
            <person name="Oren A."/>
            <person name="Chaudhuri R.R."/>
            <person name="La Ragione R."/>
            <person name="Hildebrand F."/>
            <person name="Pallen M.J."/>
        </authorList>
    </citation>
    <scope>NUCLEOTIDE SEQUENCE</scope>
    <source>
        <strain evidence="2">ChiHjej12B11-9795</strain>
    </source>
</reference>
<comment type="caution">
    <text evidence="2">The sequence shown here is derived from an EMBL/GenBank/DDBJ whole genome shotgun (WGS) entry which is preliminary data.</text>
</comment>
<evidence type="ECO:0000313" key="3">
    <source>
        <dbReference type="Proteomes" id="UP000823862"/>
    </source>
</evidence>